<dbReference type="InterPro" id="IPR041457">
    <property type="entry name" value="CxC2_KDZ-assoc"/>
</dbReference>
<organism evidence="3 4">
    <name type="scientific">Mycena metata</name>
    <dbReference type="NCBI Taxonomy" id="1033252"/>
    <lineage>
        <taxon>Eukaryota</taxon>
        <taxon>Fungi</taxon>
        <taxon>Dikarya</taxon>
        <taxon>Basidiomycota</taxon>
        <taxon>Agaricomycotina</taxon>
        <taxon>Agaricomycetes</taxon>
        <taxon>Agaricomycetidae</taxon>
        <taxon>Agaricales</taxon>
        <taxon>Marasmiineae</taxon>
        <taxon>Mycenaceae</taxon>
        <taxon>Mycena</taxon>
    </lineage>
</organism>
<dbReference type="PANTHER" id="PTHR33104">
    <property type="entry name" value="SI:DKEY-29D5.2"/>
    <property type="match status" value="1"/>
</dbReference>
<dbReference type="AlphaFoldDB" id="A0AAD7JS84"/>
<proteinExistence type="predicted"/>
<feature type="compositionally biased region" description="Basic and acidic residues" evidence="1">
    <location>
        <begin position="636"/>
        <end position="645"/>
    </location>
</feature>
<name>A0AAD7JS84_9AGAR</name>
<dbReference type="InterPro" id="IPR040521">
    <property type="entry name" value="KDZ"/>
</dbReference>
<feature type="region of interest" description="Disordered" evidence="1">
    <location>
        <begin position="627"/>
        <end position="649"/>
    </location>
</feature>
<gene>
    <name evidence="3" type="ORF">B0H16DRAFT_1306928</name>
</gene>
<keyword evidence="4" id="KW-1185">Reference proteome</keyword>
<dbReference type="PANTHER" id="PTHR33104:SF2">
    <property type="entry name" value="CXC3 LIKE CYSTEINE CLUSTER DOMAIN-CONTAINING PROTEIN"/>
    <property type="match status" value="1"/>
</dbReference>
<comment type="caution">
    <text evidence="3">The sequence shown here is derived from an EMBL/GenBank/DDBJ whole genome shotgun (WGS) entry which is preliminary data.</text>
</comment>
<dbReference type="Pfam" id="PF18803">
    <property type="entry name" value="CxC2"/>
    <property type="match status" value="1"/>
</dbReference>
<evidence type="ECO:0000313" key="3">
    <source>
        <dbReference type="EMBL" id="KAJ7770674.1"/>
    </source>
</evidence>
<evidence type="ECO:0000313" key="4">
    <source>
        <dbReference type="Proteomes" id="UP001215598"/>
    </source>
</evidence>
<evidence type="ECO:0000259" key="2">
    <source>
        <dbReference type="Pfam" id="PF18803"/>
    </source>
</evidence>
<feature type="compositionally biased region" description="Low complexity" evidence="1">
    <location>
        <begin position="908"/>
        <end position="924"/>
    </location>
</feature>
<dbReference type="Pfam" id="PF18758">
    <property type="entry name" value="KDZ"/>
    <property type="match status" value="1"/>
</dbReference>
<feature type="compositionally biased region" description="Acidic residues" evidence="1">
    <location>
        <begin position="931"/>
        <end position="947"/>
    </location>
</feature>
<dbReference type="CDD" id="cd19757">
    <property type="entry name" value="Bbox1"/>
    <property type="match status" value="1"/>
</dbReference>
<accession>A0AAD7JS84</accession>
<protein>
    <recommendedName>
        <fullName evidence="2">CxC2-like cysteine cluster KDZ transposase-associated domain-containing protein</fullName>
    </recommendedName>
</protein>
<feature type="region of interest" description="Disordered" evidence="1">
    <location>
        <begin position="908"/>
        <end position="965"/>
    </location>
</feature>
<sequence>MREWRVLRDEYLHVLLRLEGPGDADEVLCPRCNDAPATIRCKQCFGGGMYCRGCTVEMHAKHPLHIVDEWNGGMFSRTSLQTLGLRVPLHHDGCVCPVAVDNFILLDTGYIHQLSVDFCGCERRHGTERRTELLLKRWYPATHDTPRTAATFNFLNLFIIQTHQAKTTMYDYYTATARSTCGSGKKLPNRYPEMLMMVLQWRHLQMLKRGGRGHDPSGVNGTKPGGSAIDCPACPRPGVNLPEGWENASPEDRFLYFLFIALDACFRLKRRLISSELRNPGLGTGWAYFVEQEPYRAYLLTTTNETEMSTCSGLAALDYANTKFSRGYSTTGVGMGVCARHEFVQPTGVGDLQKGERYGNIDWIFSAIMRWKDPRLRKVVSYDIVCQWFVKLFERLRKLPSTVRFAIVTELFRFVIPKMHIHSHTLACQLLFSLNFLLGAAQTDGEGIERPWANLGGVATSTREMGPGSQRDTLDSHLGYWNWSKLISIADLLRRRLDKARIEGREQTEAFEAFTAEQGERAEEWRAMVHEFESDPKATNPYESKSKAMTEADVRLRLAEEEAERGQTSLHDVSPTGFIYAGLELEERHIELKKAGTTAQKIDVVAMRRKLTRSITRFRKLQATYTPGALQSLARRPPDPTETPERTPLMLPSSLTAEERKNGCMAGVEYTEAIARDGQCGAALLRLRRQLHIKSRFITYKKNHSRHQGANTRSRTLVARNESKIRLHSEKYQTAWEAIRALNGGDAGKVGWRKLHQRDIRLMEDAEDLKKRNKRRKREDARRKAKEQRPENQRVLSWIWTLTGTTGSDAEIEEALRIEWAKAYARSRRWKEEVRLLEEEYRRILLSFEYEAQRWEARVRAIPVGEVEERYAQGAMAYGLKQTAMYRDIAARAVVTMTEVRRGKGKARTAAAVVEEEGAATNNAPVGREEGAEDDGDGSGDDSDEDIFGGHSDEEAFMGGEDEED</sequence>
<dbReference type="EMBL" id="JARKIB010000016">
    <property type="protein sequence ID" value="KAJ7770674.1"/>
    <property type="molecule type" value="Genomic_DNA"/>
</dbReference>
<feature type="domain" description="CxC2-like cysteine cluster KDZ transposase-associated" evidence="2">
    <location>
        <begin position="80"/>
        <end position="181"/>
    </location>
</feature>
<reference evidence="3" key="1">
    <citation type="submission" date="2023-03" db="EMBL/GenBank/DDBJ databases">
        <title>Massive genome expansion in bonnet fungi (Mycena s.s.) driven by repeated elements and novel gene families across ecological guilds.</title>
        <authorList>
            <consortium name="Lawrence Berkeley National Laboratory"/>
            <person name="Harder C.B."/>
            <person name="Miyauchi S."/>
            <person name="Viragh M."/>
            <person name="Kuo A."/>
            <person name="Thoen E."/>
            <person name="Andreopoulos B."/>
            <person name="Lu D."/>
            <person name="Skrede I."/>
            <person name="Drula E."/>
            <person name="Henrissat B."/>
            <person name="Morin E."/>
            <person name="Kohler A."/>
            <person name="Barry K."/>
            <person name="LaButti K."/>
            <person name="Morin E."/>
            <person name="Salamov A."/>
            <person name="Lipzen A."/>
            <person name="Mereny Z."/>
            <person name="Hegedus B."/>
            <person name="Baldrian P."/>
            <person name="Stursova M."/>
            <person name="Weitz H."/>
            <person name="Taylor A."/>
            <person name="Grigoriev I.V."/>
            <person name="Nagy L.G."/>
            <person name="Martin F."/>
            <person name="Kauserud H."/>
        </authorList>
    </citation>
    <scope>NUCLEOTIDE SEQUENCE</scope>
    <source>
        <strain evidence="3">CBHHK182m</strain>
    </source>
</reference>
<evidence type="ECO:0000256" key="1">
    <source>
        <dbReference type="SAM" id="MobiDB-lite"/>
    </source>
</evidence>
<dbReference type="Proteomes" id="UP001215598">
    <property type="component" value="Unassembled WGS sequence"/>
</dbReference>